<evidence type="ECO:0000256" key="2">
    <source>
        <dbReference type="ARBA" id="ARBA00022692"/>
    </source>
</evidence>
<keyword evidence="7" id="KW-1185">Reference proteome</keyword>
<keyword evidence="2" id="KW-0812">Transmembrane</keyword>
<protein>
    <recommendedName>
        <fullName evidence="5">SUN domain-containing protein</fullName>
    </recommendedName>
</protein>
<evidence type="ECO:0000259" key="5">
    <source>
        <dbReference type="PROSITE" id="PS51469"/>
    </source>
</evidence>
<gene>
    <name evidence="6" type="ORF">LSINAPIS_LOCUS14229</name>
</gene>
<evidence type="ECO:0000256" key="1">
    <source>
        <dbReference type="ARBA" id="ARBA00004370"/>
    </source>
</evidence>
<dbReference type="GO" id="GO:0043495">
    <property type="term" value="F:protein-membrane adaptor activity"/>
    <property type="evidence" value="ECO:0007669"/>
    <property type="project" value="TreeGrafter"/>
</dbReference>
<dbReference type="Pfam" id="PF07738">
    <property type="entry name" value="Sad1_UNC"/>
    <property type="match status" value="1"/>
</dbReference>
<reference evidence="6 7" key="1">
    <citation type="submission" date="2017-07" db="EMBL/GenBank/DDBJ databases">
        <authorList>
            <person name="Talla V."/>
            <person name="Backstrom N."/>
        </authorList>
    </citation>
    <scope>NUCLEOTIDE SEQUENCE [LARGE SCALE GENOMIC DNA]</scope>
</reference>
<dbReference type="InterPro" id="IPR045119">
    <property type="entry name" value="SUN1-5"/>
</dbReference>
<dbReference type="PANTHER" id="PTHR12911:SF8">
    <property type="entry name" value="KLAROID PROTEIN-RELATED"/>
    <property type="match status" value="1"/>
</dbReference>
<keyword evidence="3" id="KW-1133">Transmembrane helix</keyword>
<evidence type="ECO:0000313" key="6">
    <source>
        <dbReference type="EMBL" id="VVD04485.1"/>
    </source>
</evidence>
<dbReference type="Gene3D" id="2.60.120.260">
    <property type="entry name" value="Galactose-binding domain-like"/>
    <property type="match status" value="1"/>
</dbReference>
<dbReference type="EMBL" id="FZQP02006870">
    <property type="protein sequence ID" value="VVD04485.1"/>
    <property type="molecule type" value="Genomic_DNA"/>
</dbReference>
<accession>A0A5E4R2C7</accession>
<comment type="subcellular location">
    <subcellularLocation>
        <location evidence="1">Membrane</location>
    </subcellularLocation>
</comment>
<evidence type="ECO:0000313" key="7">
    <source>
        <dbReference type="Proteomes" id="UP000324832"/>
    </source>
</evidence>
<proteinExistence type="predicted"/>
<dbReference type="GO" id="GO:0034993">
    <property type="term" value="C:meiotic nuclear membrane microtubule tethering complex"/>
    <property type="evidence" value="ECO:0007669"/>
    <property type="project" value="TreeGrafter"/>
</dbReference>
<organism evidence="6 7">
    <name type="scientific">Leptidea sinapis</name>
    <dbReference type="NCBI Taxonomy" id="189913"/>
    <lineage>
        <taxon>Eukaryota</taxon>
        <taxon>Metazoa</taxon>
        <taxon>Ecdysozoa</taxon>
        <taxon>Arthropoda</taxon>
        <taxon>Hexapoda</taxon>
        <taxon>Insecta</taxon>
        <taxon>Pterygota</taxon>
        <taxon>Neoptera</taxon>
        <taxon>Endopterygota</taxon>
        <taxon>Lepidoptera</taxon>
        <taxon>Glossata</taxon>
        <taxon>Ditrysia</taxon>
        <taxon>Papilionoidea</taxon>
        <taxon>Pieridae</taxon>
        <taxon>Dismorphiinae</taxon>
        <taxon>Leptidea</taxon>
    </lineage>
</organism>
<keyword evidence="4" id="KW-0472">Membrane</keyword>
<name>A0A5E4R2C7_9NEOP</name>
<dbReference type="Proteomes" id="UP000324832">
    <property type="component" value="Unassembled WGS sequence"/>
</dbReference>
<evidence type="ECO:0000256" key="3">
    <source>
        <dbReference type="ARBA" id="ARBA00022989"/>
    </source>
</evidence>
<dbReference type="PANTHER" id="PTHR12911">
    <property type="entry name" value="SAD1/UNC-84-LIKE PROTEIN-RELATED"/>
    <property type="match status" value="1"/>
</dbReference>
<sequence length="329" mass="38054">MSCFLSSLPHNSSLSKYNSGKDRGYKYSVPNEAEYKPPVFNHNVDLNERVAALERWAINVDNRMKSFDGKLSIVDELDARIEQYSLKYLQRNLIQILNVNDNSEAIASKLKVHFDQNYVGKDEMQVLSRDIHEKLINSWKPDMKEEDVRRIVQEFLSTVEKRQIEVVVEKVKEYVSKVESSPGWEVRHLDTEEIRRIVSVIRTYAIIEVTGFSLEHMSRLLAAEGKIESAPRNFSVYGLHNEQDPDPHLFGKYIYDANGTSIQYFPVQFPKTTNMGGVEYPVAYNIVELRVESNHGNPTYTCVYRFRVHGNPLNDIRRATEDSIRDSEV</sequence>
<dbReference type="PROSITE" id="PS51469">
    <property type="entry name" value="SUN"/>
    <property type="match status" value="1"/>
</dbReference>
<dbReference type="InterPro" id="IPR012919">
    <property type="entry name" value="SUN_dom"/>
</dbReference>
<evidence type="ECO:0000256" key="4">
    <source>
        <dbReference type="ARBA" id="ARBA00023136"/>
    </source>
</evidence>
<feature type="domain" description="SUN" evidence="5">
    <location>
        <begin position="136"/>
        <end position="313"/>
    </location>
</feature>
<dbReference type="AlphaFoldDB" id="A0A5E4R2C7"/>